<dbReference type="Gramene" id="Psat01G0580100-T3">
    <property type="protein sequence ID" value="KAI5448525.1"/>
    <property type="gene ID" value="KIW84_015801"/>
</dbReference>
<feature type="domain" description="Separase-like second TPR repeats region" evidence="2">
    <location>
        <begin position="281"/>
        <end position="466"/>
    </location>
</feature>
<dbReference type="EMBL" id="JAMSHJ010000001">
    <property type="protein sequence ID" value="KAI5448525.1"/>
    <property type="molecule type" value="Genomic_DNA"/>
</dbReference>
<dbReference type="Proteomes" id="UP001058974">
    <property type="component" value="Chromosome 1"/>
</dbReference>
<dbReference type="GO" id="GO:0005737">
    <property type="term" value="C:cytoplasm"/>
    <property type="evidence" value="ECO:0007669"/>
    <property type="project" value="TreeGrafter"/>
</dbReference>
<dbReference type="Pfam" id="PF25113">
    <property type="entry name" value="TPR_ESP1_2nd"/>
    <property type="match status" value="1"/>
</dbReference>
<dbReference type="GO" id="GO:0006508">
    <property type="term" value="P:proteolysis"/>
    <property type="evidence" value="ECO:0007669"/>
    <property type="project" value="InterPro"/>
</dbReference>
<proteinExistence type="predicted"/>
<dbReference type="Pfam" id="PF25110">
    <property type="entry name" value="TPR_ESP1"/>
    <property type="match status" value="1"/>
</dbReference>
<dbReference type="PANTHER" id="PTHR12792">
    <property type="entry name" value="EXTRA SPINDLE POLES 1-RELATED"/>
    <property type="match status" value="1"/>
</dbReference>
<dbReference type="InterPro" id="IPR056933">
    <property type="entry name" value="TPR_ESP1"/>
</dbReference>
<accession>A0A9D5BRT6</accession>
<dbReference type="GO" id="GO:0005634">
    <property type="term" value="C:nucleus"/>
    <property type="evidence" value="ECO:0007669"/>
    <property type="project" value="InterPro"/>
</dbReference>
<protein>
    <recommendedName>
        <fullName evidence="5">Separase</fullName>
    </recommendedName>
</protein>
<sequence>MASPIEASLVSKLKTSDSPGIYAIISDYLRPFSDIKSSENEKTLIRTLAKRFVPFINSSLSILPKRIPEISNSNEVLIRELFQVYILCLNCLEAVCSQLDSKPLTMHFLRLRLIRCYESCRRFHEAEAEGFKLLERLHEVKSKGKKILPEIDKGGAVDKDLSSLVVDIVVSLVKCASMASVKDDGYFRRVLHLMDEVRPWLGGLDSNSYEKFHKALAYHLGKCALNFLEKAPFSDKDLVITLCRTALNEYAKSSFKDQLFKIAQKMCSILFTLDENNLLYIMDILDCFACENKVDKGNAGVEFIELVYYCVLKCQTANASFCHTFATYLNKTAEHYKQFMKPLNSILRLYAAGLLLVSCKLKSKLKSGAEGLASSGTTKFECFMGTLLENKKILQSSPPLLGSFHICSRSSCMSSSVEDQQFDGHTCTQSASDCEAVTTYQSFYVEALNFLCLPLAKSVNSERKQLLTEKNDASTMTMLSTVEDAFHALCQFILYSPSFTFEKDDDGFAEKSRTMPCFTLAAFTLSIRTNRKLQESKQLIKHVIASKWIDSDGLKYIINCLFNTALFFYKNKQPEEVFHSVFYLKSSMQ</sequence>
<dbReference type="InterPro" id="IPR005314">
    <property type="entry name" value="Peptidase_C50"/>
</dbReference>
<dbReference type="PANTHER" id="PTHR12792:SF0">
    <property type="entry name" value="SEPARIN"/>
    <property type="match status" value="1"/>
</dbReference>
<dbReference type="AlphaFoldDB" id="A0A9D5BRT6"/>
<dbReference type="InterPro" id="IPR056932">
    <property type="entry name" value="TPR_ESP1_2nd"/>
</dbReference>
<dbReference type="GO" id="GO:0051307">
    <property type="term" value="P:meiotic chromosome separation"/>
    <property type="evidence" value="ECO:0007669"/>
    <property type="project" value="TreeGrafter"/>
</dbReference>
<evidence type="ECO:0000313" key="4">
    <source>
        <dbReference type="Proteomes" id="UP001058974"/>
    </source>
</evidence>
<dbReference type="GO" id="GO:0072686">
    <property type="term" value="C:mitotic spindle"/>
    <property type="evidence" value="ECO:0007669"/>
    <property type="project" value="TreeGrafter"/>
</dbReference>
<keyword evidence="4" id="KW-1185">Reference proteome</keyword>
<evidence type="ECO:0008006" key="5">
    <source>
        <dbReference type="Google" id="ProtNLM"/>
    </source>
</evidence>
<organism evidence="3 4">
    <name type="scientific">Pisum sativum</name>
    <name type="common">Garden pea</name>
    <name type="synonym">Lathyrus oleraceus</name>
    <dbReference type="NCBI Taxonomy" id="3888"/>
    <lineage>
        <taxon>Eukaryota</taxon>
        <taxon>Viridiplantae</taxon>
        <taxon>Streptophyta</taxon>
        <taxon>Embryophyta</taxon>
        <taxon>Tracheophyta</taxon>
        <taxon>Spermatophyta</taxon>
        <taxon>Magnoliopsida</taxon>
        <taxon>eudicotyledons</taxon>
        <taxon>Gunneridae</taxon>
        <taxon>Pentapetalae</taxon>
        <taxon>rosids</taxon>
        <taxon>fabids</taxon>
        <taxon>Fabales</taxon>
        <taxon>Fabaceae</taxon>
        <taxon>Papilionoideae</taxon>
        <taxon>50 kb inversion clade</taxon>
        <taxon>NPAAA clade</taxon>
        <taxon>Hologalegina</taxon>
        <taxon>IRL clade</taxon>
        <taxon>Fabeae</taxon>
        <taxon>Lathyrus</taxon>
    </lineage>
</organism>
<dbReference type="GO" id="GO:0004197">
    <property type="term" value="F:cysteine-type endopeptidase activity"/>
    <property type="evidence" value="ECO:0007669"/>
    <property type="project" value="InterPro"/>
</dbReference>
<feature type="domain" description="Separase-like TPR repeats region" evidence="1">
    <location>
        <begin position="6"/>
        <end position="270"/>
    </location>
</feature>
<name>A0A9D5BRT6_PEA</name>
<reference evidence="3 4" key="1">
    <citation type="journal article" date="2022" name="Nat. Genet.">
        <title>Improved pea reference genome and pan-genome highlight genomic features and evolutionary characteristics.</title>
        <authorList>
            <person name="Yang T."/>
            <person name="Liu R."/>
            <person name="Luo Y."/>
            <person name="Hu S."/>
            <person name="Wang D."/>
            <person name="Wang C."/>
            <person name="Pandey M.K."/>
            <person name="Ge S."/>
            <person name="Xu Q."/>
            <person name="Li N."/>
            <person name="Li G."/>
            <person name="Huang Y."/>
            <person name="Saxena R.K."/>
            <person name="Ji Y."/>
            <person name="Li M."/>
            <person name="Yan X."/>
            <person name="He Y."/>
            <person name="Liu Y."/>
            <person name="Wang X."/>
            <person name="Xiang C."/>
            <person name="Varshney R.K."/>
            <person name="Ding H."/>
            <person name="Gao S."/>
            <person name="Zong X."/>
        </authorList>
    </citation>
    <scope>NUCLEOTIDE SEQUENCE [LARGE SCALE GENOMIC DNA]</scope>
    <source>
        <strain evidence="3 4">cv. Zhongwan 6</strain>
    </source>
</reference>
<evidence type="ECO:0000259" key="1">
    <source>
        <dbReference type="Pfam" id="PF25110"/>
    </source>
</evidence>
<gene>
    <name evidence="3" type="ORF">KIW84_015801</name>
</gene>
<comment type="caution">
    <text evidence="3">The sequence shown here is derived from an EMBL/GenBank/DDBJ whole genome shotgun (WGS) entry which is preliminary data.</text>
</comment>
<evidence type="ECO:0000313" key="3">
    <source>
        <dbReference type="EMBL" id="KAI5448525.1"/>
    </source>
</evidence>
<evidence type="ECO:0000259" key="2">
    <source>
        <dbReference type="Pfam" id="PF25113"/>
    </source>
</evidence>